<comment type="caution">
    <text evidence="1">The sequence shown here is derived from an EMBL/GenBank/DDBJ whole genome shotgun (WGS) entry which is preliminary data.</text>
</comment>
<accession>A0AAD9YVR1</accession>
<dbReference type="EMBL" id="JASNWA010000011">
    <property type="protein sequence ID" value="KAK3166864.1"/>
    <property type="molecule type" value="Genomic_DNA"/>
</dbReference>
<sequence length="72" mass="8010">MNPETFRTRAEGAGDLEKAVSILGTDKLGKFREKVGITDVIELGPRATRRPAPKIGIYKRVYSEENTAKAQY</sequence>
<gene>
    <name evidence="1" type="ORF">OEA41_009989</name>
</gene>
<reference evidence="1" key="1">
    <citation type="submission" date="2022-11" db="EMBL/GenBank/DDBJ databases">
        <title>Chromosomal genome sequence assembly and mating type (MAT) locus characterization of the leprose asexual lichenized fungus Lepraria neglecta (Nyl.) Erichsen.</title>
        <authorList>
            <person name="Allen J.L."/>
            <person name="Pfeffer B."/>
        </authorList>
    </citation>
    <scope>NUCLEOTIDE SEQUENCE</scope>
    <source>
        <strain evidence="1">Allen 5258</strain>
    </source>
</reference>
<keyword evidence="2" id="KW-1185">Reference proteome</keyword>
<evidence type="ECO:0000313" key="1">
    <source>
        <dbReference type="EMBL" id="KAK3166864.1"/>
    </source>
</evidence>
<proteinExistence type="predicted"/>
<dbReference type="Proteomes" id="UP001276659">
    <property type="component" value="Unassembled WGS sequence"/>
</dbReference>
<name>A0AAD9YVR1_9LECA</name>
<evidence type="ECO:0000313" key="2">
    <source>
        <dbReference type="Proteomes" id="UP001276659"/>
    </source>
</evidence>
<dbReference type="AlphaFoldDB" id="A0AAD9YVR1"/>
<organism evidence="1 2">
    <name type="scientific">Lepraria neglecta</name>
    <dbReference type="NCBI Taxonomy" id="209136"/>
    <lineage>
        <taxon>Eukaryota</taxon>
        <taxon>Fungi</taxon>
        <taxon>Dikarya</taxon>
        <taxon>Ascomycota</taxon>
        <taxon>Pezizomycotina</taxon>
        <taxon>Lecanoromycetes</taxon>
        <taxon>OSLEUM clade</taxon>
        <taxon>Lecanoromycetidae</taxon>
        <taxon>Lecanorales</taxon>
        <taxon>Lecanorineae</taxon>
        <taxon>Stereocaulaceae</taxon>
        <taxon>Lepraria</taxon>
    </lineage>
</organism>
<protein>
    <submittedName>
        <fullName evidence="1">Uncharacterized protein</fullName>
    </submittedName>
</protein>